<dbReference type="RefSeq" id="WP_116047044.1">
    <property type="nucleotide sequence ID" value="NZ_QUBQ01000002.1"/>
</dbReference>
<dbReference type="AlphaFoldDB" id="A0A371PGZ9"/>
<gene>
    <name evidence="3" type="ORF">DX130_16050</name>
</gene>
<dbReference type="PROSITE" id="PS51272">
    <property type="entry name" value="SLH"/>
    <property type="match status" value="3"/>
</dbReference>
<protein>
    <recommendedName>
        <fullName evidence="2">SLH domain-containing protein</fullName>
    </recommendedName>
</protein>
<dbReference type="OrthoDB" id="9776971at2"/>
<sequence>MVKRKVISVVLAVCLLFGFESWGIVSTGNVAHADSLQIVQKVTGNIFYSTDVKSFEINTSGDEIDWVYYDYWGVKVEDGQLAVTGGTAELTVDPARNGWFRLIITSKQSGVVLTSKETSFAVVAPFDISTIEQSPFSIQTHAARTDIIAQSSEALVPIAAKLGVKYLRDAFRWEDVELSRDVHVFQDFHDKYLSLLEAYGIKPFMTLALYNALYDNGLSPTSEEARLAFANYAKALLQNYPEVTWVEVWNEPDIPSFSKGLTTDEERTEFYFNLLKTTYEELKPLYPDVIFSGIDIGEFGDGAFLEDLYEKGSLDYMDEYSFHSYVRVPEQIITEIEKHKDLMKQYNNDQVIPLNLSETGFTNFNFDEYVQANYTARRVASALTQGIKSINIYNLQNRSTIPNDFEGSFGMIRHPNDVKGAYVPKPSFVSYASIIRQLSDAQFVEIEDVAPGIAYVYKFNNGTDDIRVMYAPSGTGVELHTTEAIQVTDMMGNSTQVEPVDGVVTLSLTQDPLYVKGQVTEINDVVPEMEEPVSLLYSFFDGGYAEVNGTLGTNTNKWVTSSVLKGYDGRGSRAVTHPTGASVKWLPAISVPGPYRISVYLPGNPAAPAHTTQQAMYSIYVNDVKVDEVEINQFKEQGKWLELGIYDMPRGANSYIVLEDSSQLHDRPLRADALKLDLIPATDIELEVQSLTIQAGEEYSFLPIFTPVDATNRDVVWTSSHPEVAAIDAAGKLKALQSGETTILVVHPATGKSAEAAVKVVDHPIISPVTIDSHFNTTGYSEQNGSLGTPTNKWVTSTVLKGYHGGISRAVTHPTDASAKWTPELTQAGDYRISVYLPGNPGTPAHTTTAARYSIYSNDELIDQVELNQFSLQGSWQELGIYQLPAGSASYVILEDANPAHDRPLRADAARFELTPITEIDIEPEQVKLSIGQSSVLQATFAPVHATDIGLVWSSSDSAIATVNEAGEVKALKAGEVKIRALNALTGLYAETVVIVQAPVVVRPNPNPSDDNEQTNSEEEKVDEEEVDTEQGNENQTDTFKPTDITAHWAAASIKRAIEQRIVSGYPDGTFRPDRTVTRAEFVHMLMNLLQKKETSDALQVAFSDEAAIGTWAKASIAQAVQLGIVNGNENGSFRPQTQIKRAEMATMIARALKLASPGETTPFADEQDIPAWAQQAVHALRELGIVEGRNGNQFAPNGAMTRAEAAVVMLRIKEQ</sequence>
<dbReference type="InterPro" id="IPR051465">
    <property type="entry name" value="Cell_Envelope_Struct_Comp"/>
</dbReference>
<evidence type="ECO:0000256" key="1">
    <source>
        <dbReference type="SAM" id="MobiDB-lite"/>
    </source>
</evidence>
<feature type="domain" description="SLH" evidence="2">
    <location>
        <begin position="1101"/>
        <end position="1163"/>
    </location>
</feature>
<dbReference type="Pfam" id="PF00395">
    <property type="entry name" value="SLH"/>
    <property type="match status" value="3"/>
</dbReference>
<dbReference type="Proteomes" id="UP000261905">
    <property type="component" value="Unassembled WGS sequence"/>
</dbReference>
<proteinExistence type="predicted"/>
<dbReference type="SMART" id="SM00635">
    <property type="entry name" value="BID_2"/>
    <property type="match status" value="2"/>
</dbReference>
<feature type="domain" description="SLH" evidence="2">
    <location>
        <begin position="1037"/>
        <end position="1100"/>
    </location>
</feature>
<dbReference type="InterPro" id="IPR008964">
    <property type="entry name" value="Invasin/intimin_cell_adhesion"/>
</dbReference>
<feature type="domain" description="SLH" evidence="2">
    <location>
        <begin position="1164"/>
        <end position="1216"/>
    </location>
</feature>
<evidence type="ECO:0000313" key="3">
    <source>
        <dbReference type="EMBL" id="REK75144.1"/>
    </source>
</evidence>
<dbReference type="InterPro" id="IPR033803">
    <property type="entry name" value="CBD-like_Golvesin-Xly"/>
</dbReference>
<dbReference type="InterPro" id="IPR003343">
    <property type="entry name" value="Big_2"/>
</dbReference>
<accession>A0A371PGZ9</accession>
<reference evidence="3 4" key="1">
    <citation type="submission" date="2018-08" db="EMBL/GenBank/DDBJ databases">
        <title>Paenibacillus sp. M4BSY-1, whole genome shotgun sequence.</title>
        <authorList>
            <person name="Tuo L."/>
        </authorList>
    </citation>
    <scope>NUCLEOTIDE SEQUENCE [LARGE SCALE GENOMIC DNA]</scope>
    <source>
        <strain evidence="3 4">M4BSY-1</strain>
    </source>
</reference>
<dbReference type="PANTHER" id="PTHR43308">
    <property type="entry name" value="OUTER MEMBRANE PROTEIN ALPHA-RELATED"/>
    <property type="match status" value="1"/>
</dbReference>
<dbReference type="Gene3D" id="2.60.40.1080">
    <property type="match status" value="2"/>
</dbReference>
<dbReference type="PANTHER" id="PTHR43308:SF5">
    <property type="entry name" value="S-LAYER PROTEIN _ PEPTIDOGLYCAN ENDO-BETA-N-ACETYLGLUCOSAMINIDASE"/>
    <property type="match status" value="1"/>
</dbReference>
<evidence type="ECO:0000259" key="2">
    <source>
        <dbReference type="PROSITE" id="PS51272"/>
    </source>
</evidence>
<dbReference type="InterPro" id="IPR017853">
    <property type="entry name" value="GH"/>
</dbReference>
<dbReference type="SUPFAM" id="SSF49373">
    <property type="entry name" value="Invasin/intimin cell-adhesion fragments"/>
    <property type="match status" value="2"/>
</dbReference>
<feature type="compositionally biased region" description="Acidic residues" evidence="1">
    <location>
        <begin position="1010"/>
        <end position="1031"/>
    </location>
</feature>
<feature type="region of interest" description="Disordered" evidence="1">
    <location>
        <begin position="1002"/>
        <end position="1040"/>
    </location>
</feature>
<dbReference type="Pfam" id="PF02368">
    <property type="entry name" value="Big_2"/>
    <property type="match status" value="2"/>
</dbReference>
<dbReference type="Gene3D" id="3.20.20.80">
    <property type="entry name" value="Glycosidases"/>
    <property type="match status" value="1"/>
</dbReference>
<name>A0A371PGZ9_9BACL</name>
<dbReference type="EMBL" id="QUBQ01000002">
    <property type="protein sequence ID" value="REK75144.1"/>
    <property type="molecule type" value="Genomic_DNA"/>
</dbReference>
<dbReference type="InterPro" id="IPR001119">
    <property type="entry name" value="SLH_dom"/>
</dbReference>
<keyword evidence="4" id="KW-1185">Reference proteome</keyword>
<organism evidence="3 4">
    <name type="scientific">Paenibacillus paeoniae</name>
    <dbReference type="NCBI Taxonomy" id="2292705"/>
    <lineage>
        <taxon>Bacteria</taxon>
        <taxon>Bacillati</taxon>
        <taxon>Bacillota</taxon>
        <taxon>Bacilli</taxon>
        <taxon>Bacillales</taxon>
        <taxon>Paenibacillaceae</taxon>
        <taxon>Paenibacillus</taxon>
    </lineage>
</organism>
<comment type="caution">
    <text evidence="3">The sequence shown here is derived from an EMBL/GenBank/DDBJ whole genome shotgun (WGS) entry which is preliminary data.</text>
</comment>
<evidence type="ECO:0000313" key="4">
    <source>
        <dbReference type="Proteomes" id="UP000261905"/>
    </source>
</evidence>
<dbReference type="SUPFAM" id="SSF51445">
    <property type="entry name" value="(Trans)glycosidases"/>
    <property type="match status" value="1"/>
</dbReference>
<dbReference type="Pfam" id="PF25275">
    <property type="entry name" value="Golvesin_C"/>
    <property type="match status" value="2"/>
</dbReference>